<evidence type="ECO:0000313" key="2">
    <source>
        <dbReference type="Proteomes" id="UP001634007"/>
    </source>
</evidence>
<accession>A0ABD3K5Q6</accession>
<sequence>MRASLLNGNSSSLFLRSIVRSCNSLALGSVWSPLKARYLTKTTGLLSCKSMSTNLPVVRVKEKIDLTEKEKMISERLLASVRHFDLPTQLRVAGCWVHFDVPLSSFAVPIV</sequence>
<gene>
    <name evidence="1" type="ORF">ACJRO7_024504</name>
</gene>
<dbReference type="AlphaFoldDB" id="A0ABD3K5Q6"/>
<protein>
    <submittedName>
        <fullName evidence="1">Uncharacterized protein</fullName>
    </submittedName>
</protein>
<organism evidence="1 2">
    <name type="scientific">Eucalyptus globulus</name>
    <name type="common">Tasmanian blue gum</name>
    <dbReference type="NCBI Taxonomy" id="34317"/>
    <lineage>
        <taxon>Eukaryota</taxon>
        <taxon>Viridiplantae</taxon>
        <taxon>Streptophyta</taxon>
        <taxon>Embryophyta</taxon>
        <taxon>Tracheophyta</taxon>
        <taxon>Spermatophyta</taxon>
        <taxon>Magnoliopsida</taxon>
        <taxon>eudicotyledons</taxon>
        <taxon>Gunneridae</taxon>
        <taxon>Pentapetalae</taxon>
        <taxon>rosids</taxon>
        <taxon>malvids</taxon>
        <taxon>Myrtales</taxon>
        <taxon>Myrtaceae</taxon>
        <taxon>Myrtoideae</taxon>
        <taxon>Eucalypteae</taxon>
        <taxon>Eucalyptus</taxon>
    </lineage>
</organism>
<dbReference type="Proteomes" id="UP001634007">
    <property type="component" value="Unassembled WGS sequence"/>
</dbReference>
<dbReference type="EMBL" id="JBJKBG010000006">
    <property type="protein sequence ID" value="KAL3735380.1"/>
    <property type="molecule type" value="Genomic_DNA"/>
</dbReference>
<evidence type="ECO:0000313" key="1">
    <source>
        <dbReference type="EMBL" id="KAL3735380.1"/>
    </source>
</evidence>
<proteinExistence type="predicted"/>
<comment type="caution">
    <text evidence="1">The sequence shown here is derived from an EMBL/GenBank/DDBJ whole genome shotgun (WGS) entry which is preliminary data.</text>
</comment>
<reference evidence="1 2" key="1">
    <citation type="submission" date="2024-11" db="EMBL/GenBank/DDBJ databases">
        <title>Chromosome-level genome assembly of Eucalyptus globulus Labill. provides insights into its genome evolution.</title>
        <authorList>
            <person name="Li X."/>
        </authorList>
    </citation>
    <scope>NUCLEOTIDE SEQUENCE [LARGE SCALE GENOMIC DNA]</scope>
    <source>
        <strain evidence="1">CL2024</strain>
        <tissue evidence="1">Fresh tender leaves</tissue>
    </source>
</reference>
<name>A0ABD3K5Q6_EUCGL</name>
<keyword evidence="2" id="KW-1185">Reference proteome</keyword>